<protein>
    <submittedName>
        <fullName evidence="2">Uncharacterized protein</fullName>
    </submittedName>
</protein>
<organism evidence="2 3">
    <name type="scientific">Liparis tanakae</name>
    <name type="common">Tanaka's snailfish</name>
    <dbReference type="NCBI Taxonomy" id="230148"/>
    <lineage>
        <taxon>Eukaryota</taxon>
        <taxon>Metazoa</taxon>
        <taxon>Chordata</taxon>
        <taxon>Craniata</taxon>
        <taxon>Vertebrata</taxon>
        <taxon>Euteleostomi</taxon>
        <taxon>Actinopterygii</taxon>
        <taxon>Neopterygii</taxon>
        <taxon>Teleostei</taxon>
        <taxon>Neoteleostei</taxon>
        <taxon>Acanthomorphata</taxon>
        <taxon>Eupercaria</taxon>
        <taxon>Perciformes</taxon>
        <taxon>Cottioidei</taxon>
        <taxon>Cottales</taxon>
        <taxon>Liparidae</taxon>
        <taxon>Liparis</taxon>
    </lineage>
</organism>
<sequence>MVLLPNRLAHKVFFLNEKVLKCKDSRGRGATDRLPPHEGFFVSDFVVSHRADADAGGGLALAVWGAAGRATGRGQRGQRDELQGLLLLLEVREQQRPGLRRQLVEQGVLGQLLLQGQRLGRLQEEHRDPSASHAVTSTPHAAPQGHGAWRSPCGDHTRLHGPPA</sequence>
<feature type="region of interest" description="Disordered" evidence="1">
    <location>
        <begin position="122"/>
        <end position="164"/>
    </location>
</feature>
<name>A0A4Z2EZ72_9TELE</name>
<proteinExistence type="predicted"/>
<comment type="caution">
    <text evidence="2">The sequence shown here is derived from an EMBL/GenBank/DDBJ whole genome shotgun (WGS) entry which is preliminary data.</text>
</comment>
<dbReference type="AlphaFoldDB" id="A0A4Z2EZ72"/>
<dbReference type="EMBL" id="SRLO01002116">
    <property type="protein sequence ID" value="TNN33831.1"/>
    <property type="molecule type" value="Genomic_DNA"/>
</dbReference>
<gene>
    <name evidence="2" type="ORF">EYF80_056004</name>
</gene>
<accession>A0A4Z2EZ72</accession>
<evidence type="ECO:0000256" key="1">
    <source>
        <dbReference type="SAM" id="MobiDB-lite"/>
    </source>
</evidence>
<evidence type="ECO:0000313" key="2">
    <source>
        <dbReference type="EMBL" id="TNN33831.1"/>
    </source>
</evidence>
<dbReference type="Proteomes" id="UP000314294">
    <property type="component" value="Unassembled WGS sequence"/>
</dbReference>
<keyword evidence="3" id="KW-1185">Reference proteome</keyword>
<reference evidence="2 3" key="1">
    <citation type="submission" date="2019-03" db="EMBL/GenBank/DDBJ databases">
        <title>First draft genome of Liparis tanakae, snailfish: a comprehensive survey of snailfish specific genes.</title>
        <authorList>
            <person name="Kim W."/>
            <person name="Song I."/>
            <person name="Jeong J.-H."/>
            <person name="Kim D."/>
            <person name="Kim S."/>
            <person name="Ryu S."/>
            <person name="Song J.Y."/>
            <person name="Lee S.K."/>
        </authorList>
    </citation>
    <scope>NUCLEOTIDE SEQUENCE [LARGE SCALE GENOMIC DNA]</scope>
    <source>
        <tissue evidence="2">Muscle</tissue>
    </source>
</reference>
<evidence type="ECO:0000313" key="3">
    <source>
        <dbReference type="Proteomes" id="UP000314294"/>
    </source>
</evidence>